<evidence type="ECO:0000256" key="6">
    <source>
        <dbReference type="PROSITE-ProRule" id="PRU00782"/>
    </source>
</evidence>
<feature type="binding site" evidence="6">
    <location>
        <begin position="64"/>
        <end position="71"/>
    </location>
    <ligand>
        <name>ATP</name>
        <dbReference type="ChEBI" id="CHEBI:30616"/>
    </ligand>
</feature>
<dbReference type="AlphaFoldDB" id="A0A3P6T6A1"/>
<keyword evidence="5 6" id="KW-0009">Actin-binding</keyword>
<accession>A0A3P6T6A1</accession>
<keyword evidence="4 6" id="KW-0505">Motor protein</keyword>
<evidence type="ECO:0000313" key="8">
    <source>
        <dbReference type="EMBL" id="VDK83572.1"/>
    </source>
</evidence>
<organism evidence="8 9">
    <name type="scientific">Dibothriocephalus latus</name>
    <name type="common">Fish tapeworm</name>
    <name type="synonym">Diphyllobothrium latum</name>
    <dbReference type="NCBI Taxonomy" id="60516"/>
    <lineage>
        <taxon>Eukaryota</taxon>
        <taxon>Metazoa</taxon>
        <taxon>Spiralia</taxon>
        <taxon>Lophotrochozoa</taxon>
        <taxon>Platyhelminthes</taxon>
        <taxon>Cestoda</taxon>
        <taxon>Eucestoda</taxon>
        <taxon>Diphyllobothriidea</taxon>
        <taxon>Diphyllobothriidae</taxon>
        <taxon>Dibothriocephalus</taxon>
    </lineage>
</organism>
<dbReference type="GO" id="GO:0007015">
    <property type="term" value="P:actin filament organization"/>
    <property type="evidence" value="ECO:0007669"/>
    <property type="project" value="TreeGrafter"/>
</dbReference>
<evidence type="ECO:0000313" key="9">
    <source>
        <dbReference type="Proteomes" id="UP000281553"/>
    </source>
</evidence>
<dbReference type="Pfam" id="PF00063">
    <property type="entry name" value="Myosin_head"/>
    <property type="match status" value="1"/>
</dbReference>
<dbReference type="PANTHER" id="PTHR13140">
    <property type="entry name" value="MYOSIN"/>
    <property type="match status" value="1"/>
</dbReference>
<protein>
    <recommendedName>
        <fullName evidence="7">Myosin motor domain-containing protein</fullName>
    </recommendedName>
</protein>
<feature type="domain" description="Myosin motor" evidence="7">
    <location>
        <begin position="1"/>
        <end position="231"/>
    </location>
</feature>
<sequence length="231" mass="25655">MKQLFFNCHDRLDMPPHVYSVAQTALARLEASEAVSGGTLLTTSLYAQPSGALRIPTQAICLLGRSGAGKSISTEHILEYCICRAATATAADCVDTLTAPKVRAVCCLLDAFTCSRTLLNTNASRSMRLFTIELTPSSAPSSPSAPSSILLRPTRLQVDLFLLDKFRVTRRPEGEPTFHIFYYFLAGLQEDLRRDFMLEDLSSPNLFMTPLQRFSRQWSLRLPTVQAIRYG</sequence>
<comment type="caution">
    <text evidence="6">Lacks conserved residue(s) required for the propagation of feature annotation.</text>
</comment>
<evidence type="ECO:0000256" key="3">
    <source>
        <dbReference type="ARBA" id="ARBA00023123"/>
    </source>
</evidence>
<keyword evidence="2 6" id="KW-0067">ATP-binding</keyword>
<dbReference type="Gene3D" id="3.40.850.10">
    <property type="entry name" value="Kinesin motor domain"/>
    <property type="match status" value="1"/>
</dbReference>
<dbReference type="PROSITE" id="PS51456">
    <property type="entry name" value="MYOSIN_MOTOR"/>
    <property type="match status" value="1"/>
</dbReference>
<proteinExistence type="inferred from homology"/>
<dbReference type="Proteomes" id="UP000281553">
    <property type="component" value="Unassembled WGS sequence"/>
</dbReference>
<reference evidence="8 9" key="1">
    <citation type="submission" date="2018-11" db="EMBL/GenBank/DDBJ databases">
        <authorList>
            <consortium name="Pathogen Informatics"/>
        </authorList>
    </citation>
    <scope>NUCLEOTIDE SEQUENCE [LARGE SCALE GENOMIC DNA]</scope>
</reference>
<dbReference type="InterPro" id="IPR001609">
    <property type="entry name" value="Myosin_head_motor_dom-like"/>
</dbReference>
<dbReference type="GO" id="GO:0005737">
    <property type="term" value="C:cytoplasm"/>
    <property type="evidence" value="ECO:0007669"/>
    <property type="project" value="TreeGrafter"/>
</dbReference>
<dbReference type="GO" id="GO:0005524">
    <property type="term" value="F:ATP binding"/>
    <property type="evidence" value="ECO:0007669"/>
    <property type="project" value="UniProtKB-UniRule"/>
</dbReference>
<dbReference type="EMBL" id="UYRU01043728">
    <property type="protein sequence ID" value="VDK83572.1"/>
    <property type="molecule type" value="Genomic_DNA"/>
</dbReference>
<dbReference type="SUPFAM" id="SSF52540">
    <property type="entry name" value="P-loop containing nucleoside triphosphate hydrolases"/>
    <property type="match status" value="1"/>
</dbReference>
<dbReference type="InterPro" id="IPR036961">
    <property type="entry name" value="Kinesin_motor_dom_sf"/>
</dbReference>
<evidence type="ECO:0000256" key="1">
    <source>
        <dbReference type="ARBA" id="ARBA00022741"/>
    </source>
</evidence>
<dbReference type="InterPro" id="IPR027417">
    <property type="entry name" value="P-loop_NTPase"/>
</dbReference>
<evidence type="ECO:0000256" key="2">
    <source>
        <dbReference type="ARBA" id="ARBA00022840"/>
    </source>
</evidence>
<dbReference type="GO" id="GO:0016020">
    <property type="term" value="C:membrane"/>
    <property type="evidence" value="ECO:0007669"/>
    <property type="project" value="TreeGrafter"/>
</dbReference>
<dbReference type="GO" id="GO:0016459">
    <property type="term" value="C:myosin complex"/>
    <property type="evidence" value="ECO:0007669"/>
    <property type="project" value="UniProtKB-KW"/>
</dbReference>
<dbReference type="PRINTS" id="PR00193">
    <property type="entry name" value="MYOSINHEAVY"/>
</dbReference>
<dbReference type="GO" id="GO:0051015">
    <property type="term" value="F:actin filament binding"/>
    <property type="evidence" value="ECO:0007669"/>
    <property type="project" value="TreeGrafter"/>
</dbReference>
<dbReference type="GO" id="GO:0000146">
    <property type="term" value="F:microfilament motor activity"/>
    <property type="evidence" value="ECO:0007669"/>
    <property type="project" value="TreeGrafter"/>
</dbReference>
<keyword evidence="3 6" id="KW-0518">Myosin</keyword>
<keyword evidence="9" id="KW-1185">Reference proteome</keyword>
<name>A0A3P6T6A1_DIBLA</name>
<keyword evidence="1 6" id="KW-0547">Nucleotide-binding</keyword>
<gene>
    <name evidence="8" type="ORF">DILT_LOCUS3479</name>
</gene>
<comment type="similarity">
    <text evidence="6">Belongs to the TRAFAC class myosin-kinesin ATPase superfamily. Myosin family.</text>
</comment>
<evidence type="ECO:0000259" key="7">
    <source>
        <dbReference type="PROSITE" id="PS51456"/>
    </source>
</evidence>
<evidence type="ECO:0000256" key="5">
    <source>
        <dbReference type="ARBA" id="ARBA00023203"/>
    </source>
</evidence>
<evidence type="ECO:0000256" key="4">
    <source>
        <dbReference type="ARBA" id="ARBA00023175"/>
    </source>
</evidence>
<dbReference type="PANTHER" id="PTHR13140:SF706">
    <property type="entry name" value="DILUTE CLASS UNCONVENTIONAL MYOSIN, ISOFORM C"/>
    <property type="match status" value="1"/>
</dbReference>
<dbReference type="OrthoDB" id="2914378at2759"/>